<protein>
    <submittedName>
        <fullName evidence="4">TetR family transcriptional regulator</fullName>
    </submittedName>
</protein>
<dbReference type="PRINTS" id="PR00455">
    <property type="entry name" value="HTHTETR"/>
</dbReference>
<dbReference type="InterPro" id="IPR050624">
    <property type="entry name" value="HTH-type_Tx_Regulator"/>
</dbReference>
<evidence type="ECO:0000313" key="4">
    <source>
        <dbReference type="EMBL" id="PLC42346.1"/>
    </source>
</evidence>
<sequence>MRNLTNRVAEGCRERRGTRRKQETRARLLHAALLLLSERNIERVAINEITEAADVGFGSFYNHFESKEGLFAALIDWAFEDFADKLDGIAHGLTDPAEVIAISVRHTLLRAQREPVWGRLLMREGVSTRALTRGLGLRLLRDSKRGLAAKRFVVTDPLTSVVSVIGTVLAGVAAELHFAAASAVPGRSRQAASMRVEHLAERAAVFVLQALGVKRAEAERIAQLPLPAVSDGDAAVAV</sequence>
<dbReference type="InterPro" id="IPR009057">
    <property type="entry name" value="Homeodomain-like_sf"/>
</dbReference>
<evidence type="ECO:0000256" key="2">
    <source>
        <dbReference type="PROSITE-ProRule" id="PRU00335"/>
    </source>
</evidence>
<dbReference type="PANTHER" id="PTHR43479:SF11">
    <property type="entry name" value="ACREF_ENVCD OPERON REPRESSOR-RELATED"/>
    <property type="match status" value="1"/>
</dbReference>
<dbReference type="PROSITE" id="PS50977">
    <property type="entry name" value="HTH_TETR_2"/>
    <property type="match status" value="1"/>
</dbReference>
<dbReference type="RefSeq" id="WP_102065450.1">
    <property type="nucleotide sequence ID" value="NZ_PKQE01000002.1"/>
</dbReference>
<keyword evidence="1 2" id="KW-0238">DNA-binding</keyword>
<dbReference type="Pfam" id="PF00440">
    <property type="entry name" value="TetR_N"/>
    <property type="match status" value="1"/>
</dbReference>
<evidence type="ECO:0000256" key="1">
    <source>
        <dbReference type="ARBA" id="ARBA00023125"/>
    </source>
</evidence>
<comment type="caution">
    <text evidence="4">The sequence shown here is derived from an EMBL/GenBank/DDBJ whole genome shotgun (WGS) entry which is preliminary data.</text>
</comment>
<feature type="DNA-binding region" description="H-T-H motif" evidence="2">
    <location>
        <begin position="45"/>
        <end position="64"/>
    </location>
</feature>
<feature type="domain" description="HTH tetR-type" evidence="3">
    <location>
        <begin position="22"/>
        <end position="82"/>
    </location>
</feature>
<dbReference type="SUPFAM" id="SSF46689">
    <property type="entry name" value="Homeodomain-like"/>
    <property type="match status" value="1"/>
</dbReference>
<dbReference type="Gene3D" id="1.10.357.10">
    <property type="entry name" value="Tetracycline Repressor, domain 2"/>
    <property type="match status" value="1"/>
</dbReference>
<dbReference type="EMBL" id="PKQE01000002">
    <property type="protein sequence ID" value="PLC42346.1"/>
    <property type="molecule type" value="Genomic_DNA"/>
</dbReference>
<gene>
    <name evidence="4" type="ORF">C0Q88_10235</name>
</gene>
<dbReference type="Pfam" id="PF21306">
    <property type="entry name" value="TetR_C_40"/>
    <property type="match status" value="1"/>
</dbReference>
<name>A0A2N4TRL9_RALPI</name>
<proteinExistence type="predicted"/>
<dbReference type="InterPro" id="IPR001647">
    <property type="entry name" value="HTH_TetR"/>
</dbReference>
<evidence type="ECO:0000313" key="5">
    <source>
        <dbReference type="Proteomes" id="UP000234456"/>
    </source>
</evidence>
<accession>A0A2N4TRL9</accession>
<dbReference type="Proteomes" id="UP000234456">
    <property type="component" value="Unassembled WGS sequence"/>
</dbReference>
<dbReference type="InterPro" id="IPR049513">
    <property type="entry name" value="TetR_C_40"/>
</dbReference>
<dbReference type="AlphaFoldDB" id="A0A2N4TRL9"/>
<dbReference type="GO" id="GO:0003677">
    <property type="term" value="F:DNA binding"/>
    <property type="evidence" value="ECO:0007669"/>
    <property type="project" value="UniProtKB-UniRule"/>
</dbReference>
<reference evidence="4 5" key="1">
    <citation type="submission" date="2017-12" db="EMBL/GenBank/DDBJ databases">
        <title>Draft genome sequence of Ralstonia pickettii 52.</title>
        <authorList>
            <person name="Zheng B."/>
        </authorList>
    </citation>
    <scope>NUCLEOTIDE SEQUENCE [LARGE SCALE GENOMIC DNA]</scope>
    <source>
        <strain evidence="4 5">52</strain>
    </source>
</reference>
<dbReference type="PANTHER" id="PTHR43479">
    <property type="entry name" value="ACREF/ENVCD OPERON REPRESSOR-RELATED"/>
    <property type="match status" value="1"/>
</dbReference>
<dbReference type="OrthoDB" id="9809772at2"/>
<evidence type="ECO:0000259" key="3">
    <source>
        <dbReference type="PROSITE" id="PS50977"/>
    </source>
</evidence>
<organism evidence="4 5">
    <name type="scientific">Ralstonia pickettii</name>
    <name type="common">Burkholderia pickettii</name>
    <dbReference type="NCBI Taxonomy" id="329"/>
    <lineage>
        <taxon>Bacteria</taxon>
        <taxon>Pseudomonadati</taxon>
        <taxon>Pseudomonadota</taxon>
        <taxon>Betaproteobacteria</taxon>
        <taxon>Burkholderiales</taxon>
        <taxon>Burkholderiaceae</taxon>
        <taxon>Ralstonia</taxon>
    </lineage>
</organism>